<comment type="caution">
    <text evidence="1">The sequence shown here is derived from an EMBL/GenBank/DDBJ whole genome shotgun (WGS) entry which is preliminary data.</text>
</comment>
<dbReference type="AlphaFoldDB" id="A0A0F9FRD2"/>
<dbReference type="EMBL" id="LAZR01031480">
    <property type="protein sequence ID" value="KKL53632.1"/>
    <property type="molecule type" value="Genomic_DNA"/>
</dbReference>
<sequence>MAITDFIREAPPISVDAEDAFVDIFRNKQSITKTDLTRAFIDSTGGGAPIRELDEVVHELIEAGLLRSRSAGSETLYTLTPQGVKLHSLLDS</sequence>
<evidence type="ECO:0008006" key="2">
    <source>
        <dbReference type="Google" id="ProtNLM"/>
    </source>
</evidence>
<organism evidence="1">
    <name type="scientific">marine sediment metagenome</name>
    <dbReference type="NCBI Taxonomy" id="412755"/>
    <lineage>
        <taxon>unclassified sequences</taxon>
        <taxon>metagenomes</taxon>
        <taxon>ecological metagenomes</taxon>
    </lineage>
</organism>
<evidence type="ECO:0000313" key="1">
    <source>
        <dbReference type="EMBL" id="KKL53632.1"/>
    </source>
</evidence>
<reference evidence="1" key="1">
    <citation type="journal article" date="2015" name="Nature">
        <title>Complex archaea that bridge the gap between prokaryotes and eukaryotes.</title>
        <authorList>
            <person name="Spang A."/>
            <person name="Saw J.H."/>
            <person name="Jorgensen S.L."/>
            <person name="Zaremba-Niedzwiedzka K."/>
            <person name="Martijn J."/>
            <person name="Lind A.E."/>
            <person name="van Eijk R."/>
            <person name="Schleper C."/>
            <person name="Guy L."/>
            <person name="Ettema T.J."/>
        </authorList>
    </citation>
    <scope>NUCLEOTIDE SEQUENCE</scope>
</reference>
<accession>A0A0F9FRD2</accession>
<protein>
    <recommendedName>
        <fullName evidence="2">ArnR1-like winged helix-turn-helix domain-containing protein</fullName>
    </recommendedName>
</protein>
<name>A0A0F9FRD2_9ZZZZ</name>
<proteinExistence type="predicted"/>
<gene>
    <name evidence="1" type="ORF">LCGC14_2273530</name>
</gene>